<evidence type="ECO:0000256" key="1">
    <source>
        <dbReference type="ARBA" id="ARBA00005436"/>
    </source>
</evidence>
<keyword evidence="2" id="KW-0689">Ribosomal protein</keyword>
<dbReference type="GO" id="GO:0005840">
    <property type="term" value="C:ribosome"/>
    <property type="evidence" value="ECO:0007669"/>
    <property type="project" value="UniProtKB-KW"/>
</dbReference>
<dbReference type="InterPro" id="IPR022295">
    <property type="entry name" value="Ribosomal_P1_arc"/>
</dbReference>
<dbReference type="EMBL" id="LAZR01066297">
    <property type="protein sequence ID" value="KKK53852.1"/>
    <property type="molecule type" value="Genomic_DNA"/>
</dbReference>
<evidence type="ECO:0000313" key="5">
    <source>
        <dbReference type="EMBL" id="KKK53852.1"/>
    </source>
</evidence>
<keyword evidence="3" id="KW-0687">Ribonucleoprotein</keyword>
<organism evidence="5">
    <name type="scientific">marine sediment metagenome</name>
    <dbReference type="NCBI Taxonomy" id="412755"/>
    <lineage>
        <taxon>unclassified sequences</taxon>
        <taxon>metagenomes</taxon>
        <taxon>ecological metagenomes</taxon>
    </lineage>
</organism>
<dbReference type="HAMAP" id="MF_01478">
    <property type="entry name" value="Ribosomal_L12_arch"/>
    <property type="match status" value="1"/>
</dbReference>
<evidence type="ECO:0000256" key="3">
    <source>
        <dbReference type="ARBA" id="ARBA00023274"/>
    </source>
</evidence>
<feature type="compositionally biased region" description="Acidic residues" evidence="4">
    <location>
        <begin position="80"/>
        <end position="99"/>
    </location>
</feature>
<dbReference type="Pfam" id="PF00428">
    <property type="entry name" value="Ribosomal_60s"/>
    <property type="match status" value="1"/>
</dbReference>
<accession>A0A0F8WAQ7</accession>
<sequence length="105" mass="10807">MQYLYTALVLHKSEQEITEEGITKVLKAAGVTADKSRVKALVAALGEVDINEALVSAVMAAPAAAPAAAAGAKSSATAEDAVEEEEEEEGEEIEDDDEGLGSLFG</sequence>
<dbReference type="GO" id="GO:0006414">
    <property type="term" value="P:translational elongation"/>
    <property type="evidence" value="ECO:0007669"/>
    <property type="project" value="InterPro"/>
</dbReference>
<evidence type="ECO:0000256" key="2">
    <source>
        <dbReference type="ARBA" id="ARBA00022980"/>
    </source>
</evidence>
<protein>
    <recommendedName>
        <fullName evidence="6">50S ribosomal protein L12</fullName>
    </recommendedName>
</protein>
<feature type="region of interest" description="Disordered" evidence="4">
    <location>
        <begin position="69"/>
        <end position="105"/>
    </location>
</feature>
<evidence type="ECO:0008006" key="6">
    <source>
        <dbReference type="Google" id="ProtNLM"/>
    </source>
</evidence>
<proteinExistence type="inferred from homology"/>
<dbReference type="NCBIfam" id="TIGR03685">
    <property type="entry name" value="ribo_P1_arch"/>
    <property type="match status" value="1"/>
</dbReference>
<dbReference type="Gene3D" id="1.10.10.1410">
    <property type="match status" value="1"/>
</dbReference>
<gene>
    <name evidence="5" type="ORF">LCGC14_3090620</name>
</gene>
<dbReference type="FunFam" id="1.10.10.1410:FF:000002">
    <property type="entry name" value="60S acidic ribosomal protein P2"/>
    <property type="match status" value="1"/>
</dbReference>
<comment type="similarity">
    <text evidence="1">Belongs to the eukaryotic ribosomal protein P1/P2 family.</text>
</comment>
<dbReference type="InterPro" id="IPR001859">
    <property type="entry name" value="Ribosomal_P1/P2_euk"/>
</dbReference>
<dbReference type="AlphaFoldDB" id="A0A0F8WAQ7"/>
<dbReference type="GO" id="GO:1990904">
    <property type="term" value="C:ribonucleoprotein complex"/>
    <property type="evidence" value="ECO:0007669"/>
    <property type="project" value="UniProtKB-KW"/>
</dbReference>
<feature type="compositionally biased region" description="Low complexity" evidence="4">
    <location>
        <begin position="69"/>
        <end position="79"/>
    </location>
</feature>
<evidence type="ECO:0000256" key="4">
    <source>
        <dbReference type="SAM" id="MobiDB-lite"/>
    </source>
</evidence>
<name>A0A0F8WAQ7_9ZZZZ</name>
<reference evidence="5" key="1">
    <citation type="journal article" date="2015" name="Nature">
        <title>Complex archaea that bridge the gap between prokaryotes and eukaryotes.</title>
        <authorList>
            <person name="Spang A."/>
            <person name="Saw J.H."/>
            <person name="Jorgensen S.L."/>
            <person name="Zaremba-Niedzwiedzka K."/>
            <person name="Martijn J."/>
            <person name="Lind A.E."/>
            <person name="van Eijk R."/>
            <person name="Schleper C."/>
            <person name="Guy L."/>
            <person name="Ettema T.J."/>
        </authorList>
    </citation>
    <scope>NUCLEOTIDE SEQUENCE</scope>
</reference>
<comment type="caution">
    <text evidence="5">The sequence shown here is derived from an EMBL/GenBank/DDBJ whole genome shotgun (WGS) entry which is preliminary data.</text>
</comment>
<dbReference type="GO" id="GO:0003735">
    <property type="term" value="F:structural constituent of ribosome"/>
    <property type="evidence" value="ECO:0007669"/>
    <property type="project" value="InterPro"/>
</dbReference>
<dbReference type="InterPro" id="IPR027534">
    <property type="entry name" value="Ribosomal_P1/P2"/>
</dbReference>
<dbReference type="InterPro" id="IPR038716">
    <property type="entry name" value="P1/P2_N_sf"/>
</dbReference>
<dbReference type="PRINTS" id="PR00456">
    <property type="entry name" value="RIBOSOMALP2"/>
</dbReference>